<evidence type="ECO:0000256" key="1">
    <source>
        <dbReference type="SAM" id="MobiDB-lite"/>
    </source>
</evidence>
<organism evidence="4 5">
    <name type="scientific">Thermothielavioides terrestris</name>
    <dbReference type="NCBI Taxonomy" id="2587410"/>
    <lineage>
        <taxon>Eukaryota</taxon>
        <taxon>Fungi</taxon>
        <taxon>Dikarya</taxon>
        <taxon>Ascomycota</taxon>
        <taxon>Pezizomycotina</taxon>
        <taxon>Sordariomycetes</taxon>
        <taxon>Sordariomycetidae</taxon>
        <taxon>Sordariales</taxon>
        <taxon>Chaetomiaceae</taxon>
        <taxon>Thermothielavioides</taxon>
    </lineage>
</organism>
<dbReference type="Gene3D" id="3.40.30.110">
    <property type="match status" value="2"/>
</dbReference>
<name>A0A446BI35_9PEZI</name>
<feature type="domain" description="GST N-terminal" evidence="2">
    <location>
        <begin position="11"/>
        <end position="81"/>
    </location>
</feature>
<feature type="compositionally biased region" description="Acidic residues" evidence="1">
    <location>
        <begin position="178"/>
        <end position="197"/>
    </location>
</feature>
<dbReference type="SUPFAM" id="SSF52833">
    <property type="entry name" value="Thioredoxin-like"/>
    <property type="match status" value="1"/>
</dbReference>
<evidence type="ECO:0000313" key="5">
    <source>
        <dbReference type="Proteomes" id="UP000289323"/>
    </source>
</evidence>
<feature type="compositionally biased region" description="Basic and acidic residues" evidence="1">
    <location>
        <begin position="157"/>
        <end position="166"/>
    </location>
</feature>
<dbReference type="EMBL" id="OUUZ01000008">
    <property type="protein sequence ID" value="SPQ22155.1"/>
    <property type="molecule type" value="Genomic_DNA"/>
</dbReference>
<dbReference type="Pfam" id="PF25907">
    <property type="entry name" value="DUF7962"/>
    <property type="match status" value="1"/>
</dbReference>
<dbReference type="SUPFAM" id="SSF47616">
    <property type="entry name" value="GST C-terminal domain-like"/>
    <property type="match status" value="1"/>
</dbReference>
<dbReference type="Pfam" id="PF13417">
    <property type="entry name" value="GST_N_3"/>
    <property type="match status" value="1"/>
</dbReference>
<dbReference type="InterPro" id="IPR036282">
    <property type="entry name" value="Glutathione-S-Trfase_C_sf"/>
</dbReference>
<dbReference type="InterPro" id="IPR036249">
    <property type="entry name" value="Thioredoxin-like_sf"/>
</dbReference>
<evidence type="ECO:0000259" key="2">
    <source>
        <dbReference type="Pfam" id="PF13417"/>
    </source>
</evidence>
<gene>
    <name evidence="4" type="ORF">TT172_LOCUS4574</name>
</gene>
<dbReference type="CDD" id="cd00570">
    <property type="entry name" value="GST_N_family"/>
    <property type="match status" value="1"/>
</dbReference>
<evidence type="ECO:0000313" key="4">
    <source>
        <dbReference type="EMBL" id="SPQ22155.1"/>
    </source>
</evidence>
<dbReference type="Proteomes" id="UP000289323">
    <property type="component" value="Unassembled WGS sequence"/>
</dbReference>
<dbReference type="InterPro" id="IPR058268">
    <property type="entry name" value="DUF7962"/>
</dbReference>
<dbReference type="AlphaFoldDB" id="A0A446BI35"/>
<feature type="region of interest" description="Disordered" evidence="1">
    <location>
        <begin position="157"/>
        <end position="200"/>
    </location>
</feature>
<accession>A0A446BI35</accession>
<reference evidence="4 5" key="1">
    <citation type="submission" date="2018-04" db="EMBL/GenBank/DDBJ databases">
        <authorList>
            <person name="Huttner S."/>
            <person name="Dainat J."/>
        </authorList>
    </citation>
    <scope>NUCLEOTIDE SEQUENCE [LARGE SCALE GENOMIC DNA]</scope>
</reference>
<dbReference type="InterPro" id="IPR004045">
    <property type="entry name" value="Glutathione_S-Trfase_N"/>
</dbReference>
<sequence length="417" mass="44569">MEFSPQLPVILYHYPFSPYARRIVWYLRLRGISYLECIQPPMLPRPDLARLGIAYRRIPVLAVGRDVYLDTRLILRKLESASVTAAVTAASASASSWRPPLGAPAGTDAAALERLLAVLTTATDLFARAAALLPRSLPLMRDPAFRRDRRDFFFARDGAPRRRQGDGDGGDGGGGGDDAQDDGAEGGEVGAEAEAEAEAAAQRAEALHAVKAAFDLLEHTLLADGRAWVLGGAADAGPTLADIEAVWPFHWMTGIPCMLSDVDDNGDSTATTTSTAQQISSAAFPRVYAWVARFQAAVGAAKERVRAGRVSGEEAARILLRSGFLEREEEVGVDETEPLARACGLRRGSWVEVWPTDYGAAHRDRGRLVGLGPDEVVWETDAGVRVHAPRLGFRVRPAAVAGVVAAPAAGEGKEEGA</sequence>
<protein>
    <submittedName>
        <fullName evidence="4">71c0290f-b2f2-4c77-a9fd-2b3953534657</fullName>
    </submittedName>
</protein>
<evidence type="ECO:0000259" key="3">
    <source>
        <dbReference type="Pfam" id="PF25907"/>
    </source>
</evidence>
<proteinExistence type="predicted"/>
<feature type="domain" description="DUF7962" evidence="3">
    <location>
        <begin position="196"/>
        <end position="302"/>
    </location>
</feature>